<reference evidence="3" key="1">
    <citation type="submission" date="2016-11" db="UniProtKB">
        <authorList>
            <consortium name="WormBaseParasite"/>
        </authorList>
    </citation>
    <scope>IDENTIFICATION</scope>
</reference>
<protein>
    <submittedName>
        <fullName evidence="3">Uncharacterized protein</fullName>
    </submittedName>
</protein>
<evidence type="ECO:0000313" key="3">
    <source>
        <dbReference type="WBParaSite" id="maker-unitig_25548-snap-gene-0.0-mRNA-1"/>
    </source>
</evidence>
<evidence type="ECO:0000313" key="2">
    <source>
        <dbReference type="Proteomes" id="UP000095280"/>
    </source>
</evidence>
<feature type="compositionally biased region" description="Low complexity" evidence="1">
    <location>
        <begin position="19"/>
        <end position="29"/>
    </location>
</feature>
<evidence type="ECO:0000256" key="1">
    <source>
        <dbReference type="SAM" id="MobiDB-lite"/>
    </source>
</evidence>
<accession>A0A1I8F988</accession>
<organism evidence="2 3">
    <name type="scientific">Macrostomum lignano</name>
    <dbReference type="NCBI Taxonomy" id="282301"/>
    <lineage>
        <taxon>Eukaryota</taxon>
        <taxon>Metazoa</taxon>
        <taxon>Spiralia</taxon>
        <taxon>Lophotrochozoa</taxon>
        <taxon>Platyhelminthes</taxon>
        <taxon>Rhabditophora</taxon>
        <taxon>Macrostomorpha</taxon>
        <taxon>Macrostomida</taxon>
        <taxon>Macrostomidae</taxon>
        <taxon>Macrostomum</taxon>
    </lineage>
</organism>
<dbReference type="AlphaFoldDB" id="A0A1I8F988"/>
<dbReference type="WBParaSite" id="maker-unitig_25548-snap-gene-0.0-mRNA-1">
    <property type="protein sequence ID" value="maker-unitig_25548-snap-gene-0.0-mRNA-1"/>
    <property type="gene ID" value="maker-unitig_25548-snap-gene-0.0"/>
</dbReference>
<name>A0A1I8F988_9PLAT</name>
<dbReference type="Proteomes" id="UP000095280">
    <property type="component" value="Unplaced"/>
</dbReference>
<feature type="region of interest" description="Disordered" evidence="1">
    <location>
        <begin position="1"/>
        <end position="58"/>
    </location>
</feature>
<sequence length="58" mass="5955">MTDGSRAAAATVNEPQAVSLSSSNTTTSTRRPMQELPQTGAESNLVAMRPPGTVPAVL</sequence>
<keyword evidence="2" id="KW-1185">Reference proteome</keyword>
<proteinExistence type="predicted"/>